<keyword evidence="1" id="KW-0809">Transit peptide</keyword>
<dbReference type="Gene3D" id="2.40.30.160">
    <property type="match status" value="1"/>
</dbReference>
<protein>
    <submittedName>
        <fullName evidence="2">Uncharacterized protein</fullName>
    </submittedName>
</protein>
<dbReference type="EMBL" id="CP006911">
    <property type="protein sequence ID" value="ALE02750.1"/>
    <property type="molecule type" value="Genomic_DNA"/>
</dbReference>
<dbReference type="PATRIC" id="fig|1125411.7.peg.1250"/>
<dbReference type="PANTHER" id="PTHR22602">
    <property type="entry name" value="TRANSFERASE CAF17, MITOCHONDRIAL-RELATED"/>
    <property type="match status" value="1"/>
</dbReference>
<dbReference type="GO" id="GO:0016226">
    <property type="term" value="P:iron-sulfur cluster assembly"/>
    <property type="evidence" value="ECO:0007669"/>
    <property type="project" value="TreeGrafter"/>
</dbReference>
<reference evidence="2 3" key="1">
    <citation type="journal article" date="2015" name="Genome Announc.">
        <title>Genome Sequence of 'Candidatus Thioglobus singularis' Strain PS1, a Mixotroph from the SUP05 Clade of Marine Gammaproteobacteria.</title>
        <authorList>
            <person name="Marshall K.T."/>
            <person name="Morris R.M."/>
        </authorList>
    </citation>
    <scope>NUCLEOTIDE SEQUENCE [LARGE SCALE GENOMIC DNA]</scope>
    <source>
        <strain evidence="2 3">PS1</strain>
    </source>
</reference>
<dbReference type="InterPro" id="IPR045179">
    <property type="entry name" value="YgfZ/GcvT"/>
</dbReference>
<keyword evidence="3" id="KW-1185">Reference proteome</keyword>
<proteinExistence type="predicted"/>
<evidence type="ECO:0000313" key="3">
    <source>
        <dbReference type="Proteomes" id="UP000068905"/>
    </source>
</evidence>
<dbReference type="InterPro" id="IPR027266">
    <property type="entry name" value="TrmE/GcvT-like"/>
</dbReference>
<dbReference type="OrthoDB" id="9796287at2"/>
<name>A0A0M4L6W7_9GAMM</name>
<dbReference type="NCBIfam" id="TIGR03317">
    <property type="entry name" value="ygfZ_signature"/>
    <property type="match status" value="1"/>
</dbReference>
<dbReference type="InterPro" id="IPR017703">
    <property type="entry name" value="YgfZ/GCV_T_CS"/>
</dbReference>
<dbReference type="Proteomes" id="UP000068905">
    <property type="component" value="Chromosome"/>
</dbReference>
<dbReference type="KEGG" id="tsn:W908_06325"/>
<accession>A0A0M4L6W7</accession>
<dbReference type="STRING" id="1125411.W908_06325"/>
<evidence type="ECO:0000313" key="2">
    <source>
        <dbReference type="EMBL" id="ALE02750.1"/>
    </source>
</evidence>
<dbReference type="AlphaFoldDB" id="A0A0M4L6W7"/>
<dbReference type="RefSeq" id="WP_053820391.1">
    <property type="nucleotide sequence ID" value="NZ_CP006911.1"/>
</dbReference>
<gene>
    <name evidence="2" type="ORF">W908_06325</name>
</gene>
<organism evidence="2 3">
    <name type="scientific">Candidatus Pseudothioglobus singularis PS1</name>
    <dbReference type="NCBI Taxonomy" id="1125411"/>
    <lineage>
        <taxon>Bacteria</taxon>
        <taxon>Pseudomonadati</taxon>
        <taxon>Pseudomonadota</taxon>
        <taxon>Gammaproteobacteria</taxon>
        <taxon>Candidatus Pseudothioglobaceae</taxon>
        <taxon>Candidatus Pseudothioglobus</taxon>
    </lineage>
</organism>
<dbReference type="SUPFAM" id="SSF103025">
    <property type="entry name" value="Folate-binding domain"/>
    <property type="match status" value="1"/>
</dbReference>
<dbReference type="PANTHER" id="PTHR22602:SF0">
    <property type="entry name" value="TRANSFERASE CAF17, MITOCHONDRIAL-RELATED"/>
    <property type="match status" value="1"/>
</dbReference>
<evidence type="ECO:0000256" key="1">
    <source>
        <dbReference type="ARBA" id="ARBA00022946"/>
    </source>
</evidence>
<dbReference type="Gene3D" id="3.30.1360.120">
    <property type="entry name" value="Probable tRNA modification gtpase trme, domain 1"/>
    <property type="match status" value="1"/>
</dbReference>
<sequence length="275" mass="31401">MKILLKNRSLLKISGKDAEVFIQNQFTNDINKLDYTKVQINAYCQHQGKVIALIWVIRMDENFLLSFPNDLLEKIESRLKMFVIMSDVVIENVSSLFSQIGLINESSQNEFRINDNLALLIEDSINHTAELPENEIAWNKACFDSCLPEIYINTSEKLVPQMLNLDINEMGVNFSKGCYPGQEVVARLHYLGSAKRRLFSFKTDHEMQVGDSLYCSSSKTALARGDRYKGSGIVVSRVKYNSLFYCLATLDVDLIDEEITLNNEHGPKLERINDE</sequence>